<dbReference type="InterPro" id="IPR036541">
    <property type="entry name" value="PLipase_A1_sf"/>
</dbReference>
<feature type="signal peptide" evidence="17">
    <location>
        <begin position="1"/>
        <end position="35"/>
    </location>
</feature>
<comment type="catalytic activity">
    <reaction evidence="1 17">
        <text>a 1,2-diacyl-sn-glycero-3-phosphocholine + H2O = a 2-acyl-sn-glycero-3-phosphocholine + a fatty acid + H(+)</text>
        <dbReference type="Rhea" id="RHEA:18689"/>
        <dbReference type="ChEBI" id="CHEBI:15377"/>
        <dbReference type="ChEBI" id="CHEBI:15378"/>
        <dbReference type="ChEBI" id="CHEBI:28868"/>
        <dbReference type="ChEBI" id="CHEBI:57643"/>
        <dbReference type="ChEBI" id="CHEBI:57875"/>
        <dbReference type="EC" id="3.1.1.32"/>
    </reaction>
</comment>
<dbReference type="CDD" id="cd00541">
    <property type="entry name" value="OMPLA"/>
    <property type="match status" value="1"/>
</dbReference>
<dbReference type="GO" id="GO:0008970">
    <property type="term" value="F:phospholipase A1 activity"/>
    <property type="evidence" value="ECO:0007669"/>
    <property type="project" value="UniProtKB-EC"/>
</dbReference>
<reference evidence="19 20" key="1">
    <citation type="journal article" date="2015" name="Genome Announc.">
        <title>Complete Genome Sequence of Cupriavidus basilensis 4G11, Isolated from the Oak Ridge Field Research Center Site.</title>
        <authorList>
            <person name="Ray J."/>
            <person name="Waters R.J."/>
            <person name="Skerker J.M."/>
            <person name="Kuehl J.V."/>
            <person name="Price M.N."/>
            <person name="Huang J."/>
            <person name="Chakraborty R."/>
            <person name="Arkin A.P."/>
            <person name="Deutschbauer A."/>
        </authorList>
    </citation>
    <scope>NUCLEOTIDE SEQUENCE [LARGE SCALE GENOMIC DNA]</scope>
    <source>
        <strain evidence="19">4G11</strain>
    </source>
</reference>
<dbReference type="Pfam" id="PF02253">
    <property type="entry name" value="PLA1"/>
    <property type="match status" value="1"/>
</dbReference>
<keyword evidence="12 17" id="KW-0443">Lipid metabolism</keyword>
<feature type="binding site" description="in dimeric form" evidence="16">
    <location>
        <position position="298"/>
    </location>
    <ligand>
        <name>Ca(2+)</name>
        <dbReference type="ChEBI" id="CHEBI:29108"/>
        <label>1</label>
    </ligand>
</feature>
<evidence type="ECO:0000256" key="12">
    <source>
        <dbReference type="ARBA" id="ARBA00023098"/>
    </source>
</evidence>
<feature type="active site" description="Nucleophile" evidence="15">
    <location>
        <position position="295"/>
    </location>
</feature>
<dbReference type="GO" id="GO:0046872">
    <property type="term" value="F:metal ion binding"/>
    <property type="evidence" value="ECO:0007669"/>
    <property type="project" value="UniProtKB-KW"/>
</dbReference>
<evidence type="ECO:0000256" key="5">
    <source>
        <dbReference type="ARBA" id="ARBA00022452"/>
    </source>
</evidence>
<comment type="subcellular location">
    <subcellularLocation>
        <location evidence="17">Cell outer membrane</location>
        <topology evidence="17">Multi-pass membrane protein</topology>
    </subcellularLocation>
    <text evidence="17">One of the very few enzymes located there.</text>
</comment>
<comment type="catalytic activity">
    <reaction evidence="2 17">
        <text>a 1,2-diacyl-sn-glycero-3-phosphocholine + H2O = a 1-acyl-sn-glycero-3-phosphocholine + a fatty acid + H(+)</text>
        <dbReference type="Rhea" id="RHEA:15801"/>
        <dbReference type="ChEBI" id="CHEBI:15377"/>
        <dbReference type="ChEBI" id="CHEBI:15378"/>
        <dbReference type="ChEBI" id="CHEBI:28868"/>
        <dbReference type="ChEBI" id="CHEBI:57643"/>
        <dbReference type="ChEBI" id="CHEBI:58168"/>
        <dbReference type="EC" id="3.1.1.4"/>
    </reaction>
</comment>
<evidence type="ECO:0000256" key="6">
    <source>
        <dbReference type="ARBA" id="ARBA00022692"/>
    </source>
</evidence>
<keyword evidence="20" id="KW-1185">Reference proteome</keyword>
<dbReference type="SUPFAM" id="SSF56931">
    <property type="entry name" value="Outer membrane phospholipase A (OMPLA)"/>
    <property type="match status" value="1"/>
</dbReference>
<feature type="binding site" description="in dimeric form" evidence="16">
    <location>
        <position position="256"/>
    </location>
    <ligand>
        <name>Ca(2+)</name>
        <dbReference type="ChEBI" id="CHEBI:29108"/>
        <label>1</label>
    </ligand>
</feature>
<dbReference type="STRING" id="68895.RR42_m1229"/>
<keyword evidence="10 16" id="KW-0106">Calcium</keyword>
<comment type="function">
    <text evidence="17">Hydrolysis of phosphatidylcholine with phospholipase A2 (EC 3.1.1.4) and phospholipase A1 (EC 3.1.1.32) activities.</text>
</comment>
<dbReference type="EC" id="3.1.1.32" evidence="17"/>
<protein>
    <recommendedName>
        <fullName evidence="17">Phospholipase A1</fullName>
        <ecNumber evidence="17">3.1.1.32</ecNumber>
        <ecNumber evidence="17">3.1.1.4</ecNumber>
    </recommendedName>
    <alternativeName>
        <fullName evidence="17">Phosphatidylcholine 1-acylhydrolase</fullName>
    </alternativeName>
</protein>
<dbReference type="AlphaFoldDB" id="A0A0C4Y6J6"/>
<sequence length="429" mass="46708">MLSTLKPEICRATAKPPALLLALALVAAGPLSSHAAVALLQPPKVVDGTKPLTLTLLLSADGANRSFLVPQAIDVTASADLQAPVRLSMQRATAAPSTIKLRKGEHRTVEYSAPLPPNLRGVVRLDPVDIDAAPVLVTLNRAPRADDPRSAQVAAPPAPATSAEGSTTAVSTVPVIPVAAASQAAPVPADLRDQGRLTFNDPMYFLVGAHGGANAKFQFSFKFRIYQGENPASHGVLENLYFGYTQFSLWDLSSDSRPFRDTNYRPSLFYYLSDAGVQNRVISRLSLAAGLEHESNGRDGAQSRSINTVFVKPTFFLGDISNWHWSVSPKLYYYVEKNDNSDIARYRGYMDLKLAYGKPDAWEFATTLRKGTQKYYGSVDASVTYPLARLIPGTAGYLMAGYFIGYGESLLDYNRKLPWQFRLGYALAR</sequence>
<evidence type="ECO:0000313" key="19">
    <source>
        <dbReference type="EMBL" id="AJG18635.1"/>
    </source>
</evidence>
<feature type="chain" id="PRO_5019618669" description="Phospholipase A1" evidence="17">
    <location>
        <begin position="36"/>
        <end position="429"/>
    </location>
</feature>
<dbReference type="GO" id="GO:0009279">
    <property type="term" value="C:cell outer membrane"/>
    <property type="evidence" value="ECO:0007669"/>
    <property type="project" value="UniProtKB-SubCell"/>
</dbReference>
<dbReference type="GO" id="GO:0016042">
    <property type="term" value="P:lipid catabolic process"/>
    <property type="evidence" value="ECO:0007669"/>
    <property type="project" value="UniProtKB-KW"/>
</dbReference>
<feature type="binding site" description="in dimeric form" evidence="16">
    <location>
        <position position="339"/>
    </location>
    <ligand>
        <name>Ca(2+)</name>
        <dbReference type="ChEBI" id="CHEBI:29108"/>
        <label>1</label>
    </ligand>
</feature>
<evidence type="ECO:0000256" key="4">
    <source>
        <dbReference type="ARBA" id="ARBA00011702"/>
    </source>
</evidence>
<keyword evidence="8 17" id="KW-0732">Signal</keyword>
<dbReference type="EC" id="3.1.1.4" evidence="17"/>
<evidence type="ECO:0000256" key="11">
    <source>
        <dbReference type="ARBA" id="ARBA00022963"/>
    </source>
</evidence>
<dbReference type="EMBL" id="CP010536">
    <property type="protein sequence ID" value="AJG18635.1"/>
    <property type="molecule type" value="Genomic_DNA"/>
</dbReference>
<feature type="active site" description="Proton acceptor" evidence="15">
    <location>
        <position position="293"/>
    </location>
</feature>
<feature type="region of interest" description="Disordered" evidence="18">
    <location>
        <begin position="146"/>
        <end position="167"/>
    </location>
</feature>
<keyword evidence="6" id="KW-0812">Transmembrane</keyword>
<gene>
    <name evidence="19" type="ORF">RR42_m1229</name>
</gene>
<evidence type="ECO:0000313" key="20">
    <source>
        <dbReference type="Proteomes" id="UP000031843"/>
    </source>
</evidence>
<evidence type="ECO:0000256" key="1">
    <source>
        <dbReference type="ARBA" id="ARBA00000111"/>
    </source>
</evidence>
<feature type="binding site" description="in dimeric form" evidence="16">
    <location>
        <position position="303"/>
    </location>
    <ligand>
        <name>Ca(2+)</name>
        <dbReference type="ChEBI" id="CHEBI:29108"/>
        <label>1</label>
    </ligand>
</feature>
<dbReference type="KEGG" id="cbw:RR42_m1229"/>
<dbReference type="InterPro" id="IPR003187">
    <property type="entry name" value="PLipase_A1"/>
</dbReference>
<proteinExistence type="inferred from homology"/>
<evidence type="ECO:0000256" key="17">
    <source>
        <dbReference type="RuleBase" id="RU366027"/>
    </source>
</evidence>
<keyword evidence="9 17" id="KW-0378">Hydrolase</keyword>
<keyword evidence="13" id="KW-0472">Membrane</keyword>
<dbReference type="Proteomes" id="UP000031843">
    <property type="component" value="Chromosome main"/>
</dbReference>
<evidence type="ECO:0000256" key="8">
    <source>
        <dbReference type="ARBA" id="ARBA00022729"/>
    </source>
</evidence>
<evidence type="ECO:0000256" key="15">
    <source>
        <dbReference type="PIRSR" id="PIRSR603187-1"/>
    </source>
</evidence>
<evidence type="ECO:0000256" key="14">
    <source>
        <dbReference type="ARBA" id="ARBA00023237"/>
    </source>
</evidence>
<evidence type="ECO:0000256" key="16">
    <source>
        <dbReference type="PIRSR" id="PIRSR603187-2"/>
    </source>
</evidence>
<comment type="subunit">
    <text evidence="4 17">Homodimer; dimerization is reversible, and the dimeric form is the active one.</text>
</comment>
<accession>A0A0C4Y6J6</accession>
<dbReference type="PRINTS" id="PR01486">
    <property type="entry name" value="PHPHLIPASEA1"/>
</dbReference>
<evidence type="ECO:0000256" key="10">
    <source>
        <dbReference type="ARBA" id="ARBA00022837"/>
    </source>
</evidence>
<name>A0A0C4Y6J6_9BURK</name>
<comment type="similarity">
    <text evidence="3 17">Belongs to the phospholipase A1 family.</text>
</comment>
<comment type="cofactor">
    <cofactor evidence="17">
        <name>Ca(2+)</name>
        <dbReference type="ChEBI" id="CHEBI:29108"/>
    </cofactor>
    <text evidence="17">Binds 1 Ca(2+) ion per monomer. In the dimeric form the Ca(2+) is bound by different amino acids with binding of each Ca(2+) shared with ligands coming from each monomer. The Ca(2+) ion may have a role in catalysis.</text>
</comment>
<organism evidence="19 20">
    <name type="scientific">Cupriavidus basilensis</name>
    <dbReference type="NCBI Taxonomy" id="68895"/>
    <lineage>
        <taxon>Bacteria</taxon>
        <taxon>Pseudomonadati</taxon>
        <taxon>Pseudomonadota</taxon>
        <taxon>Betaproteobacteria</taxon>
        <taxon>Burkholderiales</taxon>
        <taxon>Burkholderiaceae</taxon>
        <taxon>Cupriavidus</taxon>
    </lineage>
</organism>
<dbReference type="Gene3D" id="2.40.230.10">
    <property type="entry name" value="Phospholipase A1"/>
    <property type="match status" value="1"/>
</dbReference>
<keyword evidence="5" id="KW-1134">Transmembrane beta strand</keyword>
<evidence type="ECO:0000256" key="18">
    <source>
        <dbReference type="SAM" id="MobiDB-lite"/>
    </source>
</evidence>
<evidence type="ECO:0000256" key="7">
    <source>
        <dbReference type="ARBA" id="ARBA00022723"/>
    </source>
</evidence>
<evidence type="ECO:0000256" key="2">
    <source>
        <dbReference type="ARBA" id="ARBA00001604"/>
    </source>
</evidence>
<dbReference type="PANTHER" id="PTHR40457">
    <property type="entry name" value="PHOSPHOLIPASE A1"/>
    <property type="match status" value="1"/>
</dbReference>
<keyword evidence="14 17" id="KW-0998">Cell outer membrane</keyword>
<dbReference type="GO" id="GO:0004623">
    <property type="term" value="F:phospholipase A2 activity"/>
    <property type="evidence" value="ECO:0007669"/>
    <property type="project" value="UniProtKB-EC"/>
</dbReference>
<evidence type="ECO:0000256" key="9">
    <source>
        <dbReference type="ARBA" id="ARBA00022801"/>
    </source>
</evidence>
<dbReference type="PANTHER" id="PTHR40457:SF1">
    <property type="entry name" value="PHOSPHOLIPASE A1"/>
    <property type="match status" value="1"/>
</dbReference>
<evidence type="ECO:0000256" key="3">
    <source>
        <dbReference type="ARBA" id="ARBA00010525"/>
    </source>
</evidence>
<evidence type="ECO:0000256" key="13">
    <source>
        <dbReference type="ARBA" id="ARBA00023136"/>
    </source>
</evidence>
<dbReference type="RefSeq" id="WP_052494473.1">
    <property type="nucleotide sequence ID" value="NZ_CP010536.1"/>
</dbReference>
<keyword evidence="11 17" id="KW-0442">Lipid degradation</keyword>
<keyword evidence="7 16" id="KW-0479">Metal-binding</keyword>
<dbReference type="OrthoDB" id="188433at2"/>